<dbReference type="EMBL" id="BPLR01011656">
    <property type="protein sequence ID" value="GIY47990.1"/>
    <property type="molecule type" value="Genomic_DNA"/>
</dbReference>
<dbReference type="Proteomes" id="UP001054945">
    <property type="component" value="Unassembled WGS sequence"/>
</dbReference>
<accession>A0AAV4TSW3</accession>
<proteinExistence type="predicted"/>
<gene>
    <name evidence="1" type="ORF">CEXT_780671</name>
</gene>
<protein>
    <submittedName>
        <fullName evidence="1">Uncharacterized protein</fullName>
    </submittedName>
</protein>
<comment type="caution">
    <text evidence="1">The sequence shown here is derived from an EMBL/GenBank/DDBJ whole genome shotgun (WGS) entry which is preliminary data.</text>
</comment>
<keyword evidence="2" id="KW-1185">Reference proteome</keyword>
<dbReference type="AlphaFoldDB" id="A0AAV4TSW3"/>
<sequence>METTRIRINPHGIELEQEKAKEKFRVSKNGPNLFPVESNIQRSRFSQRPGSRFYVSPGLSLELSDLFALKK</sequence>
<name>A0AAV4TSW3_CAEEX</name>
<reference evidence="1 2" key="1">
    <citation type="submission" date="2021-06" db="EMBL/GenBank/DDBJ databases">
        <title>Caerostris extrusa draft genome.</title>
        <authorList>
            <person name="Kono N."/>
            <person name="Arakawa K."/>
        </authorList>
    </citation>
    <scope>NUCLEOTIDE SEQUENCE [LARGE SCALE GENOMIC DNA]</scope>
</reference>
<evidence type="ECO:0000313" key="2">
    <source>
        <dbReference type="Proteomes" id="UP001054945"/>
    </source>
</evidence>
<organism evidence="1 2">
    <name type="scientific">Caerostris extrusa</name>
    <name type="common">Bark spider</name>
    <name type="synonym">Caerostris bankana</name>
    <dbReference type="NCBI Taxonomy" id="172846"/>
    <lineage>
        <taxon>Eukaryota</taxon>
        <taxon>Metazoa</taxon>
        <taxon>Ecdysozoa</taxon>
        <taxon>Arthropoda</taxon>
        <taxon>Chelicerata</taxon>
        <taxon>Arachnida</taxon>
        <taxon>Araneae</taxon>
        <taxon>Araneomorphae</taxon>
        <taxon>Entelegynae</taxon>
        <taxon>Araneoidea</taxon>
        <taxon>Araneidae</taxon>
        <taxon>Caerostris</taxon>
    </lineage>
</organism>
<evidence type="ECO:0000313" key="1">
    <source>
        <dbReference type="EMBL" id="GIY47990.1"/>
    </source>
</evidence>